<evidence type="ECO:0000313" key="1">
    <source>
        <dbReference type="EMBL" id="CAK5265760.1"/>
    </source>
</evidence>
<protein>
    <submittedName>
        <fullName evidence="1">Uncharacterized protein</fullName>
    </submittedName>
</protein>
<dbReference type="EMBL" id="CAVNYO010000099">
    <property type="protein sequence ID" value="CAK5265760.1"/>
    <property type="molecule type" value="Genomic_DNA"/>
</dbReference>
<gene>
    <name evidence="1" type="ORF">MYCIT1_LOCUS6993</name>
</gene>
<name>A0AAD2H0A2_9AGAR</name>
<sequence>MNSSPPRSVWQHPRYDAEEAALAPAYASPGPQPKTVLGKLKAKWKAELEEEKKQKETQRREILERYSARRAQVLEELVKDGNPGLSDYVGPPPSPYGGVYRGLTPRLARNLGGWLA</sequence>
<comment type="caution">
    <text evidence="1">The sequence shown here is derived from an EMBL/GenBank/DDBJ whole genome shotgun (WGS) entry which is preliminary data.</text>
</comment>
<dbReference type="Proteomes" id="UP001295794">
    <property type="component" value="Unassembled WGS sequence"/>
</dbReference>
<proteinExistence type="predicted"/>
<organism evidence="1 2">
    <name type="scientific">Mycena citricolor</name>
    <dbReference type="NCBI Taxonomy" id="2018698"/>
    <lineage>
        <taxon>Eukaryota</taxon>
        <taxon>Fungi</taxon>
        <taxon>Dikarya</taxon>
        <taxon>Basidiomycota</taxon>
        <taxon>Agaricomycotina</taxon>
        <taxon>Agaricomycetes</taxon>
        <taxon>Agaricomycetidae</taxon>
        <taxon>Agaricales</taxon>
        <taxon>Marasmiineae</taxon>
        <taxon>Mycenaceae</taxon>
        <taxon>Mycena</taxon>
    </lineage>
</organism>
<accession>A0AAD2H0A2</accession>
<evidence type="ECO:0000313" key="2">
    <source>
        <dbReference type="Proteomes" id="UP001295794"/>
    </source>
</evidence>
<dbReference type="AlphaFoldDB" id="A0AAD2H0A2"/>
<reference evidence="1" key="1">
    <citation type="submission" date="2023-11" db="EMBL/GenBank/DDBJ databases">
        <authorList>
            <person name="De Vega J J."/>
            <person name="De Vega J J."/>
        </authorList>
    </citation>
    <scope>NUCLEOTIDE SEQUENCE</scope>
</reference>
<keyword evidence="2" id="KW-1185">Reference proteome</keyword>